<name>A0A4V6PMJ2_9BURK</name>
<comment type="caution">
    <text evidence="3">The sequence shown here is derived from an EMBL/GenBank/DDBJ whole genome shotgun (WGS) entry which is preliminary data.</text>
</comment>
<dbReference type="SUPFAM" id="SSF109604">
    <property type="entry name" value="HD-domain/PDEase-like"/>
    <property type="match status" value="1"/>
</dbReference>
<reference evidence="3 4" key="1">
    <citation type="submission" date="2019-03" db="EMBL/GenBank/DDBJ databases">
        <title>Sapientia aquatica gen. nov., sp. nov., isolated from a crater lake.</title>
        <authorList>
            <person name="Felfoldi T."/>
            <person name="Szabo A."/>
            <person name="Toth E."/>
            <person name="Schumann P."/>
            <person name="Keki Z."/>
            <person name="Marialigeti K."/>
            <person name="Mathe I."/>
        </authorList>
    </citation>
    <scope>NUCLEOTIDE SEQUENCE [LARGE SCALE GENOMIC DNA]</scope>
    <source>
        <strain evidence="3 4">SA-152</strain>
    </source>
</reference>
<protein>
    <submittedName>
        <fullName evidence="3">EAL domain-containing protein</fullName>
    </submittedName>
</protein>
<accession>A0A4V6PMJ2</accession>
<dbReference type="PANTHER" id="PTHR33525">
    <property type="match status" value="1"/>
</dbReference>
<dbReference type="PROSITE" id="PS51833">
    <property type="entry name" value="HDOD"/>
    <property type="match status" value="1"/>
</dbReference>
<dbReference type="PIRSF" id="PIRSF003180">
    <property type="entry name" value="DiGMPpdiest_YuxH"/>
    <property type="match status" value="1"/>
</dbReference>
<evidence type="ECO:0000259" key="2">
    <source>
        <dbReference type="PROSITE" id="PS51833"/>
    </source>
</evidence>
<dbReference type="AlphaFoldDB" id="A0A4V6PMJ2"/>
<dbReference type="EMBL" id="SMYL01000003">
    <property type="protein sequence ID" value="TDK66470.1"/>
    <property type="molecule type" value="Genomic_DNA"/>
</dbReference>
<dbReference type="Gene3D" id="1.10.3210.10">
    <property type="entry name" value="Hypothetical protein af1432"/>
    <property type="match status" value="1"/>
</dbReference>
<dbReference type="OrthoDB" id="9804751at2"/>
<dbReference type="InterPro" id="IPR014408">
    <property type="entry name" value="dGMP_Pdiesterase_EAL/HD-GYP"/>
</dbReference>
<dbReference type="PANTHER" id="PTHR33525:SF4">
    <property type="entry name" value="CYCLIC DI-GMP PHOSPHODIESTERASE CDGJ"/>
    <property type="match status" value="1"/>
</dbReference>
<dbReference type="Pfam" id="PF00563">
    <property type="entry name" value="EAL"/>
    <property type="match status" value="1"/>
</dbReference>
<feature type="domain" description="EAL" evidence="1">
    <location>
        <begin position="1"/>
        <end position="216"/>
    </location>
</feature>
<dbReference type="InterPro" id="IPR001633">
    <property type="entry name" value="EAL_dom"/>
</dbReference>
<dbReference type="PROSITE" id="PS50883">
    <property type="entry name" value="EAL"/>
    <property type="match status" value="1"/>
</dbReference>
<dbReference type="SUPFAM" id="SSF141868">
    <property type="entry name" value="EAL domain-like"/>
    <property type="match status" value="1"/>
</dbReference>
<dbReference type="InterPro" id="IPR052340">
    <property type="entry name" value="RNase_Y/CdgJ"/>
</dbReference>
<dbReference type="Gene3D" id="3.20.20.450">
    <property type="entry name" value="EAL domain"/>
    <property type="match status" value="1"/>
</dbReference>
<sequence>MSTQPVSDTNEAVDFFIARQPILDTRQKLYAYELLFRRASVDSANVTNDIGATATVIAHASKLGLVNVIGSLPGFINVDAQVLMSDFIQFLPCDNVFLEILETVKITDQLVARIQELKAAGYRFVLDDVIEDSEGLRRLLPLIDMIKIDLVAIDRKNLVPLFKALKVYNKKMLIEKVETLADFALCYDLGFDLFQGYFFSKPKILTGKKLHTAPLNVLNIFNMLITDADINEVEAAIKKDAGLALNLIRLVNTAAFMTKQRIATIKQAIAVLGRRQLQRWLQILMYAGADNADSLMSPLLALASSRGRLMELMAQKITPDNQLASDTAFTVGIMSLINVLFDTPMVQILAQISVSDEIKKALINRTGRYGDMLQLVIDLECMSNDDPMPNLKIDNIDIALDDLRTMQCQAFEFSNVVTLDAG</sequence>
<dbReference type="InterPro" id="IPR035919">
    <property type="entry name" value="EAL_sf"/>
</dbReference>
<dbReference type="InterPro" id="IPR013976">
    <property type="entry name" value="HDOD"/>
</dbReference>
<evidence type="ECO:0000313" key="4">
    <source>
        <dbReference type="Proteomes" id="UP000294829"/>
    </source>
</evidence>
<organism evidence="3 4">
    <name type="scientific">Sapientia aquatica</name>
    <dbReference type="NCBI Taxonomy" id="1549640"/>
    <lineage>
        <taxon>Bacteria</taxon>
        <taxon>Pseudomonadati</taxon>
        <taxon>Pseudomonadota</taxon>
        <taxon>Betaproteobacteria</taxon>
        <taxon>Burkholderiales</taxon>
        <taxon>Oxalobacteraceae</taxon>
        <taxon>Sapientia</taxon>
    </lineage>
</organism>
<proteinExistence type="predicted"/>
<evidence type="ECO:0000259" key="1">
    <source>
        <dbReference type="PROSITE" id="PS50883"/>
    </source>
</evidence>
<gene>
    <name evidence="3" type="ORF">E2I14_08345</name>
</gene>
<dbReference type="RefSeq" id="WP_133327385.1">
    <property type="nucleotide sequence ID" value="NZ_SMYL01000003.1"/>
</dbReference>
<evidence type="ECO:0000313" key="3">
    <source>
        <dbReference type="EMBL" id="TDK66470.1"/>
    </source>
</evidence>
<feature type="domain" description="HDOD" evidence="2">
    <location>
        <begin position="210"/>
        <end position="402"/>
    </location>
</feature>
<keyword evidence="4" id="KW-1185">Reference proteome</keyword>
<dbReference type="Pfam" id="PF08668">
    <property type="entry name" value="HDOD"/>
    <property type="match status" value="1"/>
</dbReference>
<dbReference type="SMART" id="SM00052">
    <property type="entry name" value="EAL"/>
    <property type="match status" value="1"/>
</dbReference>
<dbReference type="Proteomes" id="UP000294829">
    <property type="component" value="Unassembled WGS sequence"/>
</dbReference>